<reference evidence="2 3" key="1">
    <citation type="journal article" date="2018" name="Front. Plant Sci.">
        <title>Red Clover (Trifolium pratense) and Zigzag Clover (T. medium) - A Picture of Genomic Similarities and Differences.</title>
        <authorList>
            <person name="Dluhosova J."/>
            <person name="Istvanek J."/>
            <person name="Nedelnik J."/>
            <person name="Repkova J."/>
        </authorList>
    </citation>
    <scope>NUCLEOTIDE SEQUENCE [LARGE SCALE GENOMIC DNA]</scope>
    <source>
        <strain evidence="3">cv. 10/8</strain>
        <tissue evidence="2">Leaf</tissue>
    </source>
</reference>
<dbReference type="PANTHER" id="PTHR33240">
    <property type="entry name" value="OS08G0508500 PROTEIN"/>
    <property type="match status" value="1"/>
</dbReference>
<feature type="region of interest" description="Disordered" evidence="1">
    <location>
        <begin position="728"/>
        <end position="748"/>
    </location>
</feature>
<dbReference type="CDD" id="cd00303">
    <property type="entry name" value="retropepsin_like"/>
    <property type="match status" value="1"/>
</dbReference>
<accession>A0A392M1P9</accession>
<dbReference type="SUPFAM" id="SSF50630">
    <property type="entry name" value="Acid proteases"/>
    <property type="match status" value="1"/>
</dbReference>
<name>A0A392M1P9_9FABA</name>
<feature type="region of interest" description="Disordered" evidence="1">
    <location>
        <begin position="291"/>
        <end position="312"/>
    </location>
</feature>
<dbReference type="EMBL" id="LXQA010002005">
    <property type="protein sequence ID" value="MCH81201.1"/>
    <property type="molecule type" value="Genomic_DNA"/>
</dbReference>
<evidence type="ECO:0000256" key="1">
    <source>
        <dbReference type="SAM" id="MobiDB-lite"/>
    </source>
</evidence>
<gene>
    <name evidence="2" type="ORF">A2U01_0001985</name>
</gene>
<dbReference type="InterPro" id="IPR021109">
    <property type="entry name" value="Peptidase_aspartic_dom_sf"/>
</dbReference>
<dbReference type="Gene3D" id="2.40.70.10">
    <property type="entry name" value="Acid Proteases"/>
    <property type="match status" value="1"/>
</dbReference>
<comment type="caution">
    <text evidence="2">The sequence shown here is derived from an EMBL/GenBank/DDBJ whole genome shotgun (WGS) entry which is preliminary data.</text>
</comment>
<protein>
    <submittedName>
        <fullName evidence="2">Uncharacterized protein</fullName>
    </submittedName>
</protein>
<evidence type="ECO:0000313" key="2">
    <source>
        <dbReference type="EMBL" id="MCH81201.1"/>
    </source>
</evidence>
<proteinExistence type="predicted"/>
<dbReference type="PANTHER" id="PTHR33240:SF15">
    <property type="entry name" value="GAG-PRO-LIKE PROTEIN"/>
    <property type="match status" value="1"/>
</dbReference>
<dbReference type="AlphaFoldDB" id="A0A392M1P9"/>
<sequence>MSQLADRVRQLERLRAEKVRNTNFKKKKEVNFIEPYDSDFDNESEYSDYDESEINVAELKPGPPYTCKLLRPSNGKNPVEPKNDRFVAKTYTFDITKCDEIFDLLVSDGQIIVPKDLKIPPIDQRKKRGYCKYHNYLGHKTYQCVLFRDLVQKALNEGRLKFADKAKPQMKVDTDPLPKTADSNYVEILHCNMVDMVDPAPIKSIPEPEYEKKIQEVYPKAEEELVDFLNRCKLNNSEVMLCPRCSAVCDKEATAGLRNFIPHADNKRKWPKPNQNRWPYKQIDWSRSAANASSIHQRLGPQRTFKPSSKAPTNQWVSGQYVAINNRKMMEKGSSSSVNVKIVSEGKELKALAEPKEMVAVPETNKYGYRNNYKGKNPMTRTQWRRYQRKKKLTAQGAQAGGSLVKVGGNPIKAGGNSVVESKKELARRPLKERLAPIAENVEAEKEEADMEGELEGDFMEDDPLKDEPDFDVLVNVISVLPADYDVQTEVNEGEEEQNSIEMANNKPVCYYIIGNGCVEDQNGMFERPDPGMKNHLKALFVRAKVNGVGVNRILVDGGAVVNILPQHMLKRLGVYETDLRTHNVVLANFEGNISHALGAIQLEVCVGTTVRKTLFMVIAAKPNYNMLLGREWIHGTGAVPSTMHQRLIIWREDGLVEYVEADQSAYVTETNTVTLQNFDKNLASIAPCGEQDAAYDTDKVETDNVLHSIKLHPTHGFCWEREEVDKPLSEDGNLPATGWGDETSQDD</sequence>
<evidence type="ECO:0000313" key="3">
    <source>
        <dbReference type="Proteomes" id="UP000265520"/>
    </source>
</evidence>
<dbReference type="Proteomes" id="UP000265520">
    <property type="component" value="Unassembled WGS sequence"/>
</dbReference>
<organism evidence="2 3">
    <name type="scientific">Trifolium medium</name>
    <dbReference type="NCBI Taxonomy" id="97028"/>
    <lineage>
        <taxon>Eukaryota</taxon>
        <taxon>Viridiplantae</taxon>
        <taxon>Streptophyta</taxon>
        <taxon>Embryophyta</taxon>
        <taxon>Tracheophyta</taxon>
        <taxon>Spermatophyta</taxon>
        <taxon>Magnoliopsida</taxon>
        <taxon>eudicotyledons</taxon>
        <taxon>Gunneridae</taxon>
        <taxon>Pentapetalae</taxon>
        <taxon>rosids</taxon>
        <taxon>fabids</taxon>
        <taxon>Fabales</taxon>
        <taxon>Fabaceae</taxon>
        <taxon>Papilionoideae</taxon>
        <taxon>50 kb inversion clade</taxon>
        <taxon>NPAAA clade</taxon>
        <taxon>Hologalegina</taxon>
        <taxon>IRL clade</taxon>
        <taxon>Trifolieae</taxon>
        <taxon>Trifolium</taxon>
    </lineage>
</organism>
<keyword evidence="3" id="KW-1185">Reference proteome</keyword>